<dbReference type="EMBL" id="WIUZ02000022">
    <property type="protein sequence ID" value="KAF9778677.1"/>
    <property type="molecule type" value="Genomic_DNA"/>
</dbReference>
<evidence type="ECO:0000313" key="2">
    <source>
        <dbReference type="Proteomes" id="UP000736335"/>
    </source>
</evidence>
<dbReference type="AlphaFoldDB" id="A0A9P6L1K1"/>
<comment type="caution">
    <text evidence="1">The sequence shown here is derived from an EMBL/GenBank/DDBJ whole genome shotgun (WGS) entry which is preliminary data.</text>
</comment>
<dbReference type="Proteomes" id="UP000736335">
    <property type="component" value="Unassembled WGS sequence"/>
</dbReference>
<keyword evidence="2" id="KW-1185">Reference proteome</keyword>
<protein>
    <submittedName>
        <fullName evidence="1">Uncharacterized protein</fullName>
    </submittedName>
</protein>
<name>A0A9P6L1K1_9AGAM</name>
<proteinExistence type="predicted"/>
<accession>A0A9P6L1K1</accession>
<dbReference type="OrthoDB" id="3187773at2759"/>
<reference evidence="1" key="2">
    <citation type="submission" date="2020-11" db="EMBL/GenBank/DDBJ databases">
        <authorList>
            <consortium name="DOE Joint Genome Institute"/>
            <person name="Kuo A."/>
            <person name="Miyauchi S."/>
            <person name="Kiss E."/>
            <person name="Drula E."/>
            <person name="Kohler A."/>
            <person name="Sanchez-Garcia M."/>
            <person name="Andreopoulos B."/>
            <person name="Barry K.W."/>
            <person name="Bonito G."/>
            <person name="Buee M."/>
            <person name="Carver A."/>
            <person name="Chen C."/>
            <person name="Cichocki N."/>
            <person name="Clum A."/>
            <person name="Culley D."/>
            <person name="Crous P.W."/>
            <person name="Fauchery L."/>
            <person name="Girlanda M."/>
            <person name="Hayes R."/>
            <person name="Keri Z."/>
            <person name="Labutti K."/>
            <person name="Lipzen A."/>
            <person name="Lombard V."/>
            <person name="Magnuson J."/>
            <person name="Maillard F."/>
            <person name="Morin E."/>
            <person name="Murat C."/>
            <person name="Nolan M."/>
            <person name="Ohm R."/>
            <person name="Pangilinan J."/>
            <person name="Pereira M."/>
            <person name="Perotto S."/>
            <person name="Peter M."/>
            <person name="Riley R."/>
            <person name="Sitrit Y."/>
            <person name="Stielow B."/>
            <person name="Szollosi G."/>
            <person name="Zifcakova L."/>
            <person name="Stursova M."/>
            <person name="Spatafora J.W."/>
            <person name="Tedersoo L."/>
            <person name="Vaario L.-M."/>
            <person name="Yamada A."/>
            <person name="Yan M."/>
            <person name="Wang P."/>
            <person name="Xu J."/>
            <person name="Bruns T."/>
            <person name="Baldrian P."/>
            <person name="Vilgalys R."/>
            <person name="Henrissat B."/>
            <person name="Grigoriev I.V."/>
            <person name="Hibbett D."/>
            <person name="Nagy L.G."/>
            <person name="Martin F.M."/>
        </authorList>
    </citation>
    <scope>NUCLEOTIDE SEQUENCE</scope>
    <source>
        <strain evidence="1">UH-Tt-Lm1</strain>
    </source>
</reference>
<evidence type="ECO:0000313" key="1">
    <source>
        <dbReference type="EMBL" id="KAF9778677.1"/>
    </source>
</evidence>
<organism evidence="1 2">
    <name type="scientific">Thelephora terrestris</name>
    <dbReference type="NCBI Taxonomy" id="56493"/>
    <lineage>
        <taxon>Eukaryota</taxon>
        <taxon>Fungi</taxon>
        <taxon>Dikarya</taxon>
        <taxon>Basidiomycota</taxon>
        <taxon>Agaricomycotina</taxon>
        <taxon>Agaricomycetes</taxon>
        <taxon>Thelephorales</taxon>
        <taxon>Thelephoraceae</taxon>
        <taxon>Thelephora</taxon>
    </lineage>
</organism>
<gene>
    <name evidence="1" type="ORF">BJ322DRAFT_1024970</name>
</gene>
<reference evidence="1" key="1">
    <citation type="journal article" date="2020" name="Nat. Commun.">
        <title>Large-scale genome sequencing of mycorrhizal fungi provides insights into the early evolution of symbiotic traits.</title>
        <authorList>
            <person name="Miyauchi S."/>
            <person name="Kiss E."/>
            <person name="Kuo A."/>
            <person name="Drula E."/>
            <person name="Kohler A."/>
            <person name="Sanchez-Garcia M."/>
            <person name="Morin E."/>
            <person name="Andreopoulos B."/>
            <person name="Barry K.W."/>
            <person name="Bonito G."/>
            <person name="Buee M."/>
            <person name="Carver A."/>
            <person name="Chen C."/>
            <person name="Cichocki N."/>
            <person name="Clum A."/>
            <person name="Culley D."/>
            <person name="Crous P.W."/>
            <person name="Fauchery L."/>
            <person name="Girlanda M."/>
            <person name="Hayes R.D."/>
            <person name="Keri Z."/>
            <person name="LaButti K."/>
            <person name="Lipzen A."/>
            <person name="Lombard V."/>
            <person name="Magnuson J."/>
            <person name="Maillard F."/>
            <person name="Murat C."/>
            <person name="Nolan M."/>
            <person name="Ohm R.A."/>
            <person name="Pangilinan J."/>
            <person name="Pereira M.F."/>
            <person name="Perotto S."/>
            <person name="Peter M."/>
            <person name="Pfister S."/>
            <person name="Riley R."/>
            <person name="Sitrit Y."/>
            <person name="Stielow J.B."/>
            <person name="Szollosi G."/>
            <person name="Zifcakova L."/>
            <person name="Stursova M."/>
            <person name="Spatafora J.W."/>
            <person name="Tedersoo L."/>
            <person name="Vaario L.M."/>
            <person name="Yamada A."/>
            <person name="Yan M."/>
            <person name="Wang P."/>
            <person name="Xu J."/>
            <person name="Bruns T."/>
            <person name="Baldrian P."/>
            <person name="Vilgalys R."/>
            <person name="Dunand C."/>
            <person name="Henrissat B."/>
            <person name="Grigoriev I.V."/>
            <person name="Hibbett D."/>
            <person name="Nagy L.G."/>
            <person name="Martin F.M."/>
        </authorList>
    </citation>
    <scope>NUCLEOTIDE SEQUENCE</scope>
    <source>
        <strain evidence="1">UH-Tt-Lm1</strain>
    </source>
</reference>
<sequence length="201" mass="23339">MSRRGIRREGSVAKQRDRRVLVGTVENAEGSHLDLAQRLSIVERRSRFRIVSEIQSRHRAPSNSSGIEGYYRETIRSTLRWQTSDTTGVRGLEVARVHFLFLFMLKEELFECALVHEYCKSFTDSDPDNGLWIFEPDYSDGGFIIMSVVHLDSIVRAAHLLPVFKDNTPMPREINFSHTLDVFSTFYLNKYIDYHTFETLT</sequence>